<dbReference type="EMBL" id="BNJG01000001">
    <property type="protein sequence ID" value="GHO55480.1"/>
    <property type="molecule type" value="Genomic_DNA"/>
</dbReference>
<gene>
    <name evidence="2" type="ORF">KSB_39550</name>
</gene>
<evidence type="ECO:0000256" key="1">
    <source>
        <dbReference type="SAM" id="Phobius"/>
    </source>
</evidence>
<accession>A0ABQ3USW7</accession>
<keyword evidence="3" id="KW-1185">Reference proteome</keyword>
<comment type="caution">
    <text evidence="2">The sequence shown here is derived from an EMBL/GenBank/DDBJ whole genome shotgun (WGS) entry which is preliminary data.</text>
</comment>
<evidence type="ECO:0000313" key="2">
    <source>
        <dbReference type="EMBL" id="GHO55480.1"/>
    </source>
</evidence>
<keyword evidence="1" id="KW-1133">Transmembrane helix</keyword>
<keyword evidence="1" id="KW-0812">Transmembrane</keyword>
<feature type="transmembrane region" description="Helical" evidence="1">
    <location>
        <begin position="31"/>
        <end position="48"/>
    </location>
</feature>
<sequence>MLNFVNVLIALSFSWLYIWVALILVQTGNPPLQAAGYLGLLVLAVGVLKEVKV</sequence>
<keyword evidence="1" id="KW-0472">Membrane</keyword>
<organism evidence="2 3">
    <name type="scientific">Ktedonobacter robiniae</name>
    <dbReference type="NCBI Taxonomy" id="2778365"/>
    <lineage>
        <taxon>Bacteria</taxon>
        <taxon>Bacillati</taxon>
        <taxon>Chloroflexota</taxon>
        <taxon>Ktedonobacteria</taxon>
        <taxon>Ktedonobacterales</taxon>
        <taxon>Ktedonobacteraceae</taxon>
        <taxon>Ktedonobacter</taxon>
    </lineage>
</organism>
<evidence type="ECO:0000313" key="3">
    <source>
        <dbReference type="Proteomes" id="UP000654345"/>
    </source>
</evidence>
<name>A0ABQ3USW7_9CHLR</name>
<dbReference type="RefSeq" id="WP_201372060.1">
    <property type="nucleotide sequence ID" value="NZ_BNJG01000001.1"/>
</dbReference>
<proteinExistence type="predicted"/>
<dbReference type="Proteomes" id="UP000654345">
    <property type="component" value="Unassembled WGS sequence"/>
</dbReference>
<feature type="transmembrane region" description="Helical" evidence="1">
    <location>
        <begin position="7"/>
        <end position="25"/>
    </location>
</feature>
<protein>
    <submittedName>
        <fullName evidence="2">Uncharacterized protein</fullName>
    </submittedName>
</protein>
<reference evidence="2 3" key="1">
    <citation type="journal article" date="2021" name="Int. J. Syst. Evol. Microbiol.">
        <title>Reticulibacter mediterranei gen. nov., sp. nov., within the new family Reticulibacteraceae fam. nov., and Ktedonospora formicarum gen. nov., sp. nov., Ktedonobacter robiniae sp. nov., Dictyobacter formicarum sp. nov. and Dictyobacter arantiisoli sp. nov., belonging to the class Ktedonobacteria.</title>
        <authorList>
            <person name="Yabe S."/>
            <person name="Zheng Y."/>
            <person name="Wang C.M."/>
            <person name="Sakai Y."/>
            <person name="Abe K."/>
            <person name="Yokota A."/>
            <person name="Donadio S."/>
            <person name="Cavaletti L."/>
            <person name="Monciardini P."/>
        </authorList>
    </citation>
    <scope>NUCLEOTIDE SEQUENCE [LARGE SCALE GENOMIC DNA]</scope>
    <source>
        <strain evidence="2 3">SOSP1-30</strain>
    </source>
</reference>